<evidence type="ECO:0000313" key="3">
    <source>
        <dbReference type="EMBL" id="ESU39056.1"/>
    </source>
</evidence>
<feature type="transmembrane region" description="Helical" evidence="2">
    <location>
        <begin position="135"/>
        <end position="159"/>
    </location>
</feature>
<dbReference type="EMBL" id="AHGT01000006">
    <property type="protein sequence ID" value="ESU39056.1"/>
    <property type="molecule type" value="Genomic_DNA"/>
</dbReference>
<feature type="region of interest" description="Disordered" evidence="1">
    <location>
        <begin position="426"/>
        <end position="452"/>
    </location>
</feature>
<feature type="transmembrane region" description="Helical" evidence="2">
    <location>
        <begin position="349"/>
        <end position="367"/>
    </location>
</feature>
<feature type="transmembrane region" description="Helical" evidence="2">
    <location>
        <begin position="226"/>
        <end position="244"/>
    </location>
</feature>
<feature type="compositionally biased region" description="Low complexity" evidence="1">
    <location>
        <begin position="430"/>
        <end position="441"/>
    </location>
</feature>
<accession>V6TJW4</accession>
<protein>
    <recommendedName>
        <fullName evidence="5">EamA domain-containing protein</fullName>
    </recommendedName>
</protein>
<evidence type="ECO:0000256" key="2">
    <source>
        <dbReference type="SAM" id="Phobius"/>
    </source>
</evidence>
<feature type="transmembrane region" description="Helical" evidence="2">
    <location>
        <begin position="304"/>
        <end position="328"/>
    </location>
</feature>
<feature type="transmembrane region" description="Helical" evidence="2">
    <location>
        <begin position="256"/>
        <end position="281"/>
    </location>
</feature>
<organism evidence="3 4">
    <name type="scientific">Giardia intestinalis</name>
    <name type="common">Giardia lamblia</name>
    <dbReference type="NCBI Taxonomy" id="5741"/>
    <lineage>
        <taxon>Eukaryota</taxon>
        <taxon>Metamonada</taxon>
        <taxon>Diplomonadida</taxon>
        <taxon>Hexamitidae</taxon>
        <taxon>Giardiinae</taxon>
        <taxon>Giardia</taxon>
    </lineage>
</organism>
<reference evidence="4" key="1">
    <citation type="submission" date="2012-02" db="EMBL/GenBank/DDBJ databases">
        <title>Genome sequencing of Giardia lamblia Genotypes A2 and B isolates (DH and GS) and comparative analysis with the genomes of Genotypes A1 and E (WB and Pig).</title>
        <authorList>
            <person name="Adam R."/>
            <person name="Dahlstrom E."/>
            <person name="Martens C."/>
            <person name="Bruno D."/>
            <person name="Barbian K."/>
            <person name="Porcella S.F."/>
            <person name="Nash T."/>
        </authorList>
    </citation>
    <scope>NUCLEOTIDE SEQUENCE</scope>
    <source>
        <strain evidence="4">DH</strain>
    </source>
</reference>
<keyword evidence="2" id="KW-0812">Transmembrane</keyword>
<dbReference type="VEuPathDB" id="GiardiaDB:DHA2_150472"/>
<comment type="caution">
    <text evidence="3">The sequence shown here is derived from an EMBL/GenBank/DDBJ whole genome shotgun (WGS) entry which is preliminary data.</text>
</comment>
<keyword evidence="2" id="KW-1133">Transmembrane helix</keyword>
<gene>
    <name evidence="3" type="ORF">DHA2_150472</name>
</gene>
<feature type="transmembrane region" description="Helical" evidence="2">
    <location>
        <begin position="165"/>
        <end position="182"/>
    </location>
</feature>
<dbReference type="GO" id="GO:0016020">
    <property type="term" value="C:membrane"/>
    <property type="evidence" value="ECO:0007669"/>
    <property type="project" value="TreeGrafter"/>
</dbReference>
<evidence type="ECO:0008006" key="5">
    <source>
        <dbReference type="Google" id="ProtNLM"/>
    </source>
</evidence>
<name>V6TJW4_GIAIN</name>
<sequence length="452" mass="49503">MPNNFCRCRKIVPIFMQSKPANERVNSTGFSPFAWLCAAGVLIFGSSSAIAVKSMGMMDPVPARPGGSPVVFDHTYMTSLFLFVGEACSLILYGVYRVITCTRSKKTVTKTTSFLEPLSIKQLDKKPFKPCPHAFLFLVPTLFDLGATVMLNFSIFFVVVSVQQTISNFVVVFVALFSLICWRDYRQQFDLPHGIGLLVIAGGIAAASSVSIVYGDSIGTSRNAVLGVVLGFGGTIFAALCFIFEELFLRRIHVPGMIGVGIEGLWGIGFCACLIAIMNFVPDPSRSGSPDTGRSTMLESAVEWAYQVSIQPIQILFIVIYAFSTLLFNVSGMEVTRRISSATRATFNSCRAMIVWLASLAIGWEHWSIPGSIIMIIGYVLIVVGTLIFNNVFRIVPYCKKTNISRYGCWMGRSRTTERKLKEEAPFLPSEGGSSSNCNSSTPNDPLVTLEC</sequence>
<reference evidence="3 4" key="2">
    <citation type="journal article" date="2013" name="Genome Biol. Evol.">
        <title>Genome sequencing of Giardia lamblia genotypes A2 and B isolates (DH and GS) and comparative analysis with the genomes of genotypes A1 and E (WB and Pig).</title>
        <authorList>
            <person name="Adam R.D."/>
            <person name="Dahlstrom E.W."/>
            <person name="Martens C.A."/>
            <person name="Bruno D.P."/>
            <person name="Barbian K.D."/>
            <person name="Ricklefs S.M."/>
            <person name="Hernandez M.M."/>
            <person name="Narla N.P."/>
            <person name="Patel R.B."/>
            <person name="Porcella S.F."/>
            <person name="Nash T.E."/>
        </authorList>
    </citation>
    <scope>NUCLEOTIDE SEQUENCE [LARGE SCALE GENOMIC DNA]</scope>
    <source>
        <strain evidence="3 4">DH</strain>
    </source>
</reference>
<evidence type="ECO:0000256" key="1">
    <source>
        <dbReference type="SAM" id="MobiDB-lite"/>
    </source>
</evidence>
<feature type="transmembrane region" description="Helical" evidence="2">
    <location>
        <begin position="373"/>
        <end position="393"/>
    </location>
</feature>
<feature type="transmembrane region" description="Helical" evidence="2">
    <location>
        <begin position="75"/>
        <end position="96"/>
    </location>
</feature>
<keyword evidence="2" id="KW-0472">Membrane</keyword>
<dbReference type="VEuPathDB" id="GiardiaDB:QR46_3010"/>
<dbReference type="VEuPathDB" id="GiardiaDB:GL50803_0060531"/>
<dbReference type="AlphaFoldDB" id="V6TJW4"/>
<dbReference type="PANTHER" id="PTHR13146">
    <property type="match status" value="1"/>
</dbReference>
<dbReference type="Proteomes" id="UP000018320">
    <property type="component" value="Unassembled WGS sequence"/>
</dbReference>
<dbReference type="PANTHER" id="PTHR13146:SF0">
    <property type="entry name" value="SOLUTE CARRIER FAMILY 35 MEMBER F6"/>
    <property type="match status" value="1"/>
</dbReference>
<proteinExistence type="predicted"/>
<evidence type="ECO:0000313" key="4">
    <source>
        <dbReference type="Proteomes" id="UP000018320"/>
    </source>
</evidence>
<dbReference type="VEuPathDB" id="GiardiaDB:GL50581_1361"/>
<feature type="transmembrane region" description="Helical" evidence="2">
    <location>
        <begin position="194"/>
        <end position="214"/>
    </location>
</feature>